<dbReference type="CDD" id="cd04301">
    <property type="entry name" value="NAT_SF"/>
    <property type="match status" value="1"/>
</dbReference>
<dbReference type="GO" id="GO:0016747">
    <property type="term" value="F:acyltransferase activity, transferring groups other than amino-acyl groups"/>
    <property type="evidence" value="ECO:0007669"/>
    <property type="project" value="InterPro"/>
</dbReference>
<dbReference type="SUPFAM" id="SSF55729">
    <property type="entry name" value="Acyl-CoA N-acyltransferases (Nat)"/>
    <property type="match status" value="1"/>
</dbReference>
<dbReference type="Proteomes" id="UP000236919">
    <property type="component" value="Unassembled WGS sequence"/>
</dbReference>
<dbReference type="EMBL" id="PQFZ01000007">
    <property type="protein sequence ID" value="POR51469.1"/>
    <property type="molecule type" value="Genomic_DNA"/>
</dbReference>
<keyword evidence="2" id="KW-0808">Transferase</keyword>
<gene>
    <name evidence="2" type="ORF">CYD53_107252</name>
</gene>
<accession>A0A2S4MA34</accession>
<feature type="domain" description="N-acetyltransferase" evidence="1">
    <location>
        <begin position="15"/>
        <end position="148"/>
    </location>
</feature>
<dbReference type="Gene3D" id="3.40.630.90">
    <property type="match status" value="1"/>
</dbReference>
<evidence type="ECO:0000313" key="2">
    <source>
        <dbReference type="EMBL" id="POR51469.1"/>
    </source>
</evidence>
<dbReference type="InterPro" id="IPR041496">
    <property type="entry name" value="YitH/HolE_GNAT"/>
</dbReference>
<evidence type="ECO:0000313" key="3">
    <source>
        <dbReference type="Proteomes" id="UP000236919"/>
    </source>
</evidence>
<evidence type="ECO:0000259" key="1">
    <source>
        <dbReference type="PROSITE" id="PS51186"/>
    </source>
</evidence>
<reference evidence="2 3" key="1">
    <citation type="submission" date="2018-01" db="EMBL/GenBank/DDBJ databases">
        <title>Genomic Encyclopedia of Type Strains, Phase III (KMG-III): the genomes of soil and plant-associated and newly described type strains.</title>
        <authorList>
            <person name="Whitman W."/>
        </authorList>
    </citation>
    <scope>NUCLEOTIDE SEQUENCE [LARGE SCALE GENOMIC DNA]</scope>
    <source>
        <strain evidence="2 3">1131</strain>
    </source>
</reference>
<dbReference type="Pfam" id="PF18014">
    <property type="entry name" value="Acetyltransf_18"/>
    <property type="match status" value="1"/>
</dbReference>
<dbReference type="AlphaFoldDB" id="A0A2S4MA34"/>
<dbReference type="InterPro" id="IPR000182">
    <property type="entry name" value="GNAT_dom"/>
</dbReference>
<dbReference type="InterPro" id="IPR016181">
    <property type="entry name" value="Acyl_CoA_acyltransferase"/>
</dbReference>
<dbReference type="RefSeq" id="WP_245928241.1">
    <property type="nucleotide sequence ID" value="NZ_PQFZ01000007.1"/>
</dbReference>
<dbReference type="PROSITE" id="PS51186">
    <property type="entry name" value="GNAT"/>
    <property type="match status" value="1"/>
</dbReference>
<dbReference type="PANTHER" id="PTHR47237:SF2">
    <property type="entry name" value="BLL4206 PROTEIN"/>
    <property type="match status" value="1"/>
</dbReference>
<dbReference type="PANTHER" id="PTHR47237">
    <property type="entry name" value="SLL0310 PROTEIN"/>
    <property type="match status" value="1"/>
</dbReference>
<protein>
    <submittedName>
        <fullName evidence="2">Acetyltransferase (GNAT) family protein</fullName>
    </submittedName>
</protein>
<dbReference type="InterPro" id="IPR052729">
    <property type="entry name" value="Acyl/Acetyltrans_Enzymes"/>
</dbReference>
<sequence length="289" mass="30858">MANALERAEQNDGEVVLLPLSQDHLEGALALSREMSWPYRLADWAVALEFGHGFALIRDGAVLGTAVWWPYGESDAMAGMIIVSRSAQGRGYGARLMDAILAAAGSRVIQLNSTEEGRLLYERRGFAPVGVIQQHQGVFAGLADASLSPLVRGAMPADSKAIADLDFVATGWTRTRMLEGLMGLADIHVLERDGAVRGYCMSRLFGRGHVIGPVIAENVGDARDLILAALVPLSGRFVRIDTSSTSGLGDWFVTLGLEQVGDALTMVRGDPAPLRGPAQRFALANQSFG</sequence>
<dbReference type="Gene3D" id="3.40.630.30">
    <property type="match status" value="1"/>
</dbReference>
<proteinExistence type="predicted"/>
<keyword evidence="3" id="KW-1185">Reference proteome</keyword>
<organism evidence="2 3">
    <name type="scientific">Bosea psychrotolerans</name>
    <dbReference type="NCBI Taxonomy" id="1871628"/>
    <lineage>
        <taxon>Bacteria</taxon>
        <taxon>Pseudomonadati</taxon>
        <taxon>Pseudomonadota</taxon>
        <taxon>Alphaproteobacteria</taxon>
        <taxon>Hyphomicrobiales</taxon>
        <taxon>Boseaceae</taxon>
        <taxon>Bosea</taxon>
    </lineage>
</organism>
<comment type="caution">
    <text evidence="2">The sequence shown here is derived from an EMBL/GenBank/DDBJ whole genome shotgun (WGS) entry which is preliminary data.</text>
</comment>
<name>A0A2S4MA34_9HYPH</name>
<dbReference type="Pfam" id="PF13508">
    <property type="entry name" value="Acetyltransf_7"/>
    <property type="match status" value="1"/>
</dbReference>